<accession>A0A6G7VFG8</accession>
<reference evidence="4" key="1">
    <citation type="submission" date="2020-01" db="EMBL/GenBank/DDBJ databases">
        <title>Caldichromatium gen. nov., sp. nov., a thermophilic purple sulfur bacterium member of the family Chromatiaceae isolated from Nakabusa hot spring, Japan.</title>
        <authorList>
            <person name="Saini M.K."/>
            <person name="Hanada S."/>
            <person name="Tank M."/>
        </authorList>
    </citation>
    <scope>NUCLEOTIDE SEQUENCE [LARGE SCALE GENOMIC DNA]</scope>
    <source>
        <strain evidence="4">No.7</strain>
    </source>
</reference>
<dbReference type="Pfam" id="PF02810">
    <property type="entry name" value="SEC-C"/>
    <property type="match status" value="1"/>
</dbReference>
<name>A0A6G7VFG8_9GAMM</name>
<dbReference type="InterPro" id="IPR004027">
    <property type="entry name" value="SEC_C_motif"/>
</dbReference>
<dbReference type="KEGG" id="cjap:GWK36_12185"/>
<proteinExistence type="predicted"/>
<evidence type="ECO:0008006" key="5">
    <source>
        <dbReference type="Google" id="ProtNLM"/>
    </source>
</evidence>
<evidence type="ECO:0000256" key="2">
    <source>
        <dbReference type="SAM" id="MobiDB-lite"/>
    </source>
</evidence>
<gene>
    <name evidence="3" type="ORF">GWK36_12185</name>
</gene>
<dbReference type="Pfam" id="PF04910">
    <property type="entry name" value="Tcf25"/>
    <property type="match status" value="1"/>
</dbReference>
<dbReference type="AlphaFoldDB" id="A0A6G7VFG8"/>
<protein>
    <recommendedName>
        <fullName evidence="5">Tetratricopeptide repeat protein</fullName>
    </recommendedName>
</protein>
<sequence>MVQHDATAAERFERVILESIDQILANPDPTSYLIWAGSRVPTLLGLSEFGFEPQEGERLGRLLATLIWNATPLPTNGFCPCPIERPEADEPCPCGSGLVYGACCGDLDALPPLSTELIWEILIERLPDGTLRAALDQGAIPEPLLARVAERWLDEDRPGRAVALLEPVFVGPLEQLDGRYALVLELLCDAYDRLEHWRKKLALLQRICAEGQRALQSTAWQRLGLMHLDAAQYDRAHDALTAALRCDPGNPSIALFEIALLTAQGRDLAARERARFWLHRIRRLGLDVEELKSFLEAAVADPQAAMLDSQAVSLDPALLDLHDWIAVAMTRPLPDYRPRKRRQAMRAAPGCTQPDRFAGLQGQDSAPELESASELRPPPDILQAQRQWCSLYPLGKPDSTHLALEEALTAWSDTGWLGHLLDHPELADSLEVLDDLATALYGHPDSSLPWIVHALLLPLLERAWAIIEHAAPLDADCRLPWSLAANRPVLRLLFRRYLAQVQLGHTAEAVLTLETLLSLNPQDHQGARAELMNLYLRAGEDERALELASRFPNDRLADLAYGEVLALYRLGRKERARRVLRVAIRRLPRVPAYLMRRRVRRPQLNPHDVTFGDDDQAWLYREAMRDVWVAEPGVLDWLKHCLNQAGLH</sequence>
<dbReference type="EMBL" id="CP048029">
    <property type="protein sequence ID" value="QIK38615.1"/>
    <property type="molecule type" value="Genomic_DNA"/>
</dbReference>
<evidence type="ECO:0000256" key="1">
    <source>
        <dbReference type="PROSITE-ProRule" id="PRU00339"/>
    </source>
</evidence>
<dbReference type="InterPro" id="IPR019734">
    <property type="entry name" value="TPR_rpt"/>
</dbReference>
<dbReference type="Gene3D" id="1.25.40.10">
    <property type="entry name" value="Tetratricopeptide repeat domain"/>
    <property type="match status" value="2"/>
</dbReference>
<dbReference type="InterPro" id="IPR006994">
    <property type="entry name" value="TCF25/Rqc1"/>
</dbReference>
<dbReference type="SMART" id="SM00028">
    <property type="entry name" value="TPR"/>
    <property type="match status" value="2"/>
</dbReference>
<dbReference type="SUPFAM" id="SSF48452">
    <property type="entry name" value="TPR-like"/>
    <property type="match status" value="2"/>
</dbReference>
<dbReference type="RefSeq" id="WP_166271455.1">
    <property type="nucleotide sequence ID" value="NZ_CP048029.1"/>
</dbReference>
<keyword evidence="4" id="KW-1185">Reference proteome</keyword>
<evidence type="ECO:0000313" key="4">
    <source>
        <dbReference type="Proteomes" id="UP000502699"/>
    </source>
</evidence>
<feature type="repeat" description="TPR" evidence="1">
    <location>
        <begin position="217"/>
        <end position="250"/>
    </location>
</feature>
<dbReference type="Proteomes" id="UP000502699">
    <property type="component" value="Chromosome"/>
</dbReference>
<dbReference type="PROSITE" id="PS50005">
    <property type="entry name" value="TPR"/>
    <property type="match status" value="1"/>
</dbReference>
<dbReference type="InterPro" id="IPR011990">
    <property type="entry name" value="TPR-like_helical_dom_sf"/>
</dbReference>
<feature type="region of interest" description="Disordered" evidence="2">
    <location>
        <begin position="340"/>
        <end position="375"/>
    </location>
</feature>
<organism evidence="3 4">
    <name type="scientific">Caldichromatium japonicum</name>
    <dbReference type="NCBI Taxonomy" id="2699430"/>
    <lineage>
        <taxon>Bacteria</taxon>
        <taxon>Pseudomonadati</taxon>
        <taxon>Pseudomonadota</taxon>
        <taxon>Gammaproteobacteria</taxon>
        <taxon>Chromatiales</taxon>
        <taxon>Chromatiaceae</taxon>
        <taxon>Caldichromatium</taxon>
    </lineage>
</organism>
<evidence type="ECO:0000313" key="3">
    <source>
        <dbReference type="EMBL" id="QIK38615.1"/>
    </source>
</evidence>
<keyword evidence="1" id="KW-0802">TPR repeat</keyword>